<evidence type="ECO:0000256" key="3">
    <source>
        <dbReference type="ARBA" id="ARBA00023125"/>
    </source>
</evidence>
<dbReference type="CDD" id="cd05466">
    <property type="entry name" value="PBP2_LTTR_substrate"/>
    <property type="match status" value="1"/>
</dbReference>
<dbReference type="InterPro" id="IPR036390">
    <property type="entry name" value="WH_DNA-bd_sf"/>
</dbReference>
<dbReference type="InterPro" id="IPR000847">
    <property type="entry name" value="LysR_HTH_N"/>
</dbReference>
<feature type="domain" description="HTH lysR-type" evidence="5">
    <location>
        <begin position="3"/>
        <end position="60"/>
    </location>
</feature>
<evidence type="ECO:0000313" key="7">
    <source>
        <dbReference type="Proteomes" id="UP000680588"/>
    </source>
</evidence>
<reference evidence="6" key="1">
    <citation type="submission" date="2021-06" db="EMBL/GenBank/DDBJ databases">
        <title>Novel species in genus Arthrobacter.</title>
        <authorList>
            <person name="Zhang G."/>
        </authorList>
    </citation>
    <scope>NUCLEOTIDE SEQUENCE</scope>
    <source>
        <strain evidence="6">Zg-ZUI122</strain>
    </source>
</reference>
<sequence>MDLDLACVSSFLILVDERHFGRASARLHLSPSALSKRLQRLEHQLGTGLVERGPSGMLALTPAGSRFAREAGPLLTHAAAVRHAATEASAPFRVRLGFPGVIGEHITRSELAELGALMRHLVAGVALNCRGVPFHSLTDAVLVGAVDVILTASPVQHSGIDSSPLVTVDRSGIVPARHDWANASVQVEEFVQEPMVYDSSLPAGWMAQWYLGDVRPAQEARLVDIRADDSSAVLASVAGGAGFAAFPSPFAGHLDPRLAAVQLVGVPPITFFAGSRHGDHREPVTALIHALRTFFTRAAGQPQSLRLPAAAG</sequence>
<accession>A0A975XLM2</accession>
<dbReference type="PROSITE" id="PS50931">
    <property type="entry name" value="HTH_LYSR"/>
    <property type="match status" value="1"/>
</dbReference>
<dbReference type="Pfam" id="PF03466">
    <property type="entry name" value="LysR_substrate"/>
    <property type="match status" value="1"/>
</dbReference>
<evidence type="ECO:0000256" key="1">
    <source>
        <dbReference type="ARBA" id="ARBA00009437"/>
    </source>
</evidence>
<comment type="similarity">
    <text evidence="1">Belongs to the LysR transcriptional regulatory family.</text>
</comment>
<dbReference type="RefSeq" id="WP_207347384.1">
    <property type="nucleotide sequence ID" value="NZ_CP076456.1"/>
</dbReference>
<dbReference type="Gene3D" id="1.10.10.10">
    <property type="entry name" value="Winged helix-like DNA-binding domain superfamily/Winged helix DNA-binding domain"/>
    <property type="match status" value="1"/>
</dbReference>
<keyword evidence="2" id="KW-0805">Transcription regulation</keyword>
<evidence type="ECO:0000313" key="6">
    <source>
        <dbReference type="EMBL" id="QWQ37013.1"/>
    </source>
</evidence>
<dbReference type="KEGG" id="asun:KG104_04245"/>
<protein>
    <submittedName>
        <fullName evidence="6">LysR family transcriptional regulator</fullName>
    </submittedName>
</protein>
<keyword evidence="3" id="KW-0238">DNA-binding</keyword>
<dbReference type="GO" id="GO:0003700">
    <property type="term" value="F:DNA-binding transcription factor activity"/>
    <property type="evidence" value="ECO:0007669"/>
    <property type="project" value="InterPro"/>
</dbReference>
<dbReference type="PANTHER" id="PTHR30346">
    <property type="entry name" value="TRANSCRIPTIONAL DUAL REGULATOR HCAR-RELATED"/>
    <property type="match status" value="1"/>
</dbReference>
<dbReference type="GO" id="GO:0003677">
    <property type="term" value="F:DNA binding"/>
    <property type="evidence" value="ECO:0007669"/>
    <property type="project" value="UniProtKB-KW"/>
</dbReference>
<name>A0A975XLM2_9MICC</name>
<evidence type="ECO:0000259" key="5">
    <source>
        <dbReference type="PROSITE" id="PS50931"/>
    </source>
</evidence>
<keyword evidence="4" id="KW-0804">Transcription</keyword>
<dbReference type="GO" id="GO:0032993">
    <property type="term" value="C:protein-DNA complex"/>
    <property type="evidence" value="ECO:0007669"/>
    <property type="project" value="TreeGrafter"/>
</dbReference>
<dbReference type="Proteomes" id="UP000680588">
    <property type="component" value="Chromosome"/>
</dbReference>
<dbReference type="SUPFAM" id="SSF46785">
    <property type="entry name" value="Winged helix' DNA-binding domain"/>
    <property type="match status" value="1"/>
</dbReference>
<dbReference type="Pfam" id="PF00126">
    <property type="entry name" value="HTH_1"/>
    <property type="match status" value="1"/>
</dbReference>
<dbReference type="InterPro" id="IPR036388">
    <property type="entry name" value="WH-like_DNA-bd_sf"/>
</dbReference>
<organism evidence="6 7">
    <name type="scientific">Arthrobacter sunyaminii</name>
    <dbReference type="NCBI Taxonomy" id="2816859"/>
    <lineage>
        <taxon>Bacteria</taxon>
        <taxon>Bacillati</taxon>
        <taxon>Actinomycetota</taxon>
        <taxon>Actinomycetes</taxon>
        <taxon>Micrococcales</taxon>
        <taxon>Micrococcaceae</taxon>
        <taxon>Arthrobacter</taxon>
    </lineage>
</organism>
<proteinExistence type="inferred from homology"/>
<dbReference type="AlphaFoldDB" id="A0A975XLM2"/>
<dbReference type="EMBL" id="CP076456">
    <property type="protein sequence ID" value="QWQ37013.1"/>
    <property type="molecule type" value="Genomic_DNA"/>
</dbReference>
<evidence type="ECO:0000256" key="2">
    <source>
        <dbReference type="ARBA" id="ARBA00023015"/>
    </source>
</evidence>
<dbReference type="InterPro" id="IPR005119">
    <property type="entry name" value="LysR_subst-bd"/>
</dbReference>
<keyword evidence="7" id="KW-1185">Reference proteome</keyword>
<gene>
    <name evidence="6" type="ORF">KG104_04245</name>
</gene>
<evidence type="ECO:0000256" key="4">
    <source>
        <dbReference type="ARBA" id="ARBA00023163"/>
    </source>
</evidence>
<dbReference type="Gene3D" id="3.40.190.10">
    <property type="entry name" value="Periplasmic binding protein-like II"/>
    <property type="match status" value="2"/>
</dbReference>
<dbReference type="PANTHER" id="PTHR30346:SF0">
    <property type="entry name" value="HCA OPERON TRANSCRIPTIONAL ACTIVATOR HCAR"/>
    <property type="match status" value="1"/>
</dbReference>
<dbReference type="SUPFAM" id="SSF53850">
    <property type="entry name" value="Periplasmic binding protein-like II"/>
    <property type="match status" value="1"/>
</dbReference>